<dbReference type="Proteomes" id="UP001152747">
    <property type="component" value="Unassembled WGS sequence"/>
</dbReference>
<accession>A0A9P1J1X6</accession>
<dbReference type="AlphaFoldDB" id="A0A9P1J1X6"/>
<evidence type="ECO:0000256" key="2">
    <source>
        <dbReference type="SAM" id="SignalP"/>
    </source>
</evidence>
<keyword evidence="1" id="KW-1133">Transmembrane helix</keyword>
<feature type="signal peptide" evidence="2">
    <location>
        <begin position="1"/>
        <end position="20"/>
    </location>
</feature>
<reference evidence="3" key="1">
    <citation type="submission" date="2022-11" db="EMBL/GenBank/DDBJ databases">
        <authorList>
            <person name="Kikuchi T."/>
        </authorList>
    </citation>
    <scope>NUCLEOTIDE SEQUENCE</scope>
    <source>
        <strain evidence="3">PS1010</strain>
    </source>
</reference>
<name>A0A9P1J1X6_9PELO</name>
<evidence type="ECO:0000313" key="4">
    <source>
        <dbReference type="Proteomes" id="UP001152747"/>
    </source>
</evidence>
<keyword evidence="4" id="KW-1185">Reference proteome</keyword>
<feature type="chain" id="PRO_5040147654" description="Fibronectin type-III domain-containing protein" evidence="2">
    <location>
        <begin position="21"/>
        <end position="262"/>
    </location>
</feature>
<proteinExistence type="predicted"/>
<evidence type="ECO:0000313" key="3">
    <source>
        <dbReference type="EMBL" id="CAI5455182.1"/>
    </source>
</evidence>
<protein>
    <recommendedName>
        <fullName evidence="5">Fibronectin type-III domain-containing protein</fullName>
    </recommendedName>
</protein>
<feature type="transmembrane region" description="Helical" evidence="1">
    <location>
        <begin position="236"/>
        <end position="256"/>
    </location>
</feature>
<comment type="caution">
    <text evidence="3">The sequence shown here is derived from an EMBL/GenBank/DDBJ whole genome shotgun (WGS) entry which is preliminary data.</text>
</comment>
<organism evidence="3 4">
    <name type="scientific">Caenorhabditis angaria</name>
    <dbReference type="NCBI Taxonomy" id="860376"/>
    <lineage>
        <taxon>Eukaryota</taxon>
        <taxon>Metazoa</taxon>
        <taxon>Ecdysozoa</taxon>
        <taxon>Nematoda</taxon>
        <taxon>Chromadorea</taxon>
        <taxon>Rhabditida</taxon>
        <taxon>Rhabditina</taxon>
        <taxon>Rhabditomorpha</taxon>
        <taxon>Rhabditoidea</taxon>
        <taxon>Rhabditidae</taxon>
        <taxon>Peloderinae</taxon>
        <taxon>Caenorhabditis</taxon>
    </lineage>
</organism>
<keyword evidence="1" id="KW-0472">Membrane</keyword>
<evidence type="ECO:0000256" key="1">
    <source>
        <dbReference type="SAM" id="Phobius"/>
    </source>
</evidence>
<keyword evidence="1" id="KW-0812">Transmembrane</keyword>
<dbReference type="EMBL" id="CANHGI010000006">
    <property type="protein sequence ID" value="CAI5455182.1"/>
    <property type="molecule type" value="Genomic_DNA"/>
</dbReference>
<evidence type="ECO:0008006" key="5">
    <source>
        <dbReference type="Google" id="ProtNLM"/>
    </source>
</evidence>
<sequence length="262" mass="30150">MSSLHFLALILFSFKNIANCATLPFSVKISKDGNNIQIENAEKDEEHIFVEFRVVDSEKSPWNDVPMSSLSNYHLKNFEETKTYEFRLVRISEDGKTKNVISDSHFVTAKEKEDGKMLFFMVIASVFLTFSNATNDQNFKNLGQESEKLEFNLTTIEQKNVGVEYRVANDSNSEWKYNPVSLIYMLADLKNSTVYELRLINKQTRAPIPDSNFLLDTSEDDFLDKDSIKSGQKSTLYWIIVGAFVSVIFFLLAFLFKTIFID</sequence>
<keyword evidence="2" id="KW-0732">Signal</keyword>
<gene>
    <name evidence="3" type="ORF">CAMP_LOCUS17819</name>
</gene>